<dbReference type="InterPro" id="IPR020843">
    <property type="entry name" value="ER"/>
</dbReference>
<dbReference type="InterPro" id="IPR011032">
    <property type="entry name" value="GroES-like_sf"/>
</dbReference>
<dbReference type="InterPro" id="IPR002328">
    <property type="entry name" value="ADH_Zn_CS"/>
</dbReference>
<evidence type="ECO:0000256" key="4">
    <source>
        <dbReference type="RuleBase" id="RU361277"/>
    </source>
</evidence>
<dbReference type="HOGENOM" id="CLU_026673_11_5_9"/>
<dbReference type="EMBL" id="ABCC02000020">
    <property type="protein sequence ID" value="EDP17856.1"/>
    <property type="molecule type" value="Genomic_DNA"/>
</dbReference>
<comment type="similarity">
    <text evidence="4">Belongs to the zinc-containing alcohol dehydrogenase family.</text>
</comment>
<evidence type="ECO:0000256" key="3">
    <source>
        <dbReference type="ARBA" id="ARBA00023002"/>
    </source>
</evidence>
<evidence type="ECO:0000313" key="6">
    <source>
        <dbReference type="EMBL" id="EDP17856.1"/>
    </source>
</evidence>
<keyword evidence="2 4" id="KW-0862">Zinc</keyword>
<dbReference type="InterPro" id="IPR013149">
    <property type="entry name" value="ADH-like_C"/>
</dbReference>
<comment type="cofactor">
    <cofactor evidence="4">
        <name>Zn(2+)</name>
        <dbReference type="ChEBI" id="CHEBI:29105"/>
    </cofactor>
</comment>
<name>A8RM32_ENTBW</name>
<dbReference type="Pfam" id="PF00107">
    <property type="entry name" value="ADH_zinc_N"/>
    <property type="match status" value="1"/>
</dbReference>
<dbReference type="Gene3D" id="3.40.50.720">
    <property type="entry name" value="NAD(P)-binding Rossmann-like Domain"/>
    <property type="match status" value="1"/>
</dbReference>
<reference evidence="6 7" key="2">
    <citation type="submission" date="2007-09" db="EMBL/GenBank/DDBJ databases">
        <title>Draft genome sequence of Clostridium bolteae (ATCC BAA-613).</title>
        <authorList>
            <person name="Sudarsanam P."/>
            <person name="Ley R."/>
            <person name="Guruge J."/>
            <person name="Turnbaugh P.J."/>
            <person name="Mahowald M."/>
            <person name="Liep D."/>
            <person name="Gordon J."/>
        </authorList>
    </citation>
    <scope>NUCLEOTIDE SEQUENCE [LARGE SCALE GENOMIC DNA]</scope>
    <source>
        <strain evidence="7">ATCC BAA-613 / DSM 15670 / CCUG 46953 / JCM 12243 / WAL 16351</strain>
    </source>
</reference>
<keyword evidence="1 4" id="KW-0479">Metal-binding</keyword>
<dbReference type="eggNOG" id="COG1063">
    <property type="taxonomic scope" value="Bacteria"/>
</dbReference>
<dbReference type="SUPFAM" id="SSF50129">
    <property type="entry name" value="GroES-like"/>
    <property type="match status" value="1"/>
</dbReference>
<protein>
    <recommendedName>
        <fullName evidence="5">Enoyl reductase (ER) domain-containing protein</fullName>
    </recommendedName>
</protein>
<dbReference type="AlphaFoldDB" id="A8RM32"/>
<dbReference type="Proteomes" id="UP000005396">
    <property type="component" value="Unassembled WGS sequence"/>
</dbReference>
<proteinExistence type="inferred from homology"/>
<dbReference type="SMART" id="SM00829">
    <property type="entry name" value="PKS_ER"/>
    <property type="match status" value="1"/>
</dbReference>
<evidence type="ECO:0000313" key="7">
    <source>
        <dbReference type="Proteomes" id="UP000005396"/>
    </source>
</evidence>
<dbReference type="PANTHER" id="PTHR43401:SF2">
    <property type="entry name" value="L-THREONINE 3-DEHYDROGENASE"/>
    <property type="match status" value="1"/>
</dbReference>
<dbReference type="PANTHER" id="PTHR43401">
    <property type="entry name" value="L-THREONINE 3-DEHYDROGENASE"/>
    <property type="match status" value="1"/>
</dbReference>
<dbReference type="PROSITE" id="PS00059">
    <property type="entry name" value="ADH_ZINC"/>
    <property type="match status" value="1"/>
</dbReference>
<dbReference type="GO" id="GO:0008270">
    <property type="term" value="F:zinc ion binding"/>
    <property type="evidence" value="ECO:0007669"/>
    <property type="project" value="InterPro"/>
</dbReference>
<evidence type="ECO:0000256" key="2">
    <source>
        <dbReference type="ARBA" id="ARBA00022833"/>
    </source>
</evidence>
<dbReference type="PaxDb" id="411902-CLOBOL_01808"/>
<dbReference type="Gene3D" id="3.90.180.10">
    <property type="entry name" value="Medium-chain alcohol dehydrogenases, catalytic domain"/>
    <property type="match status" value="1"/>
</dbReference>
<feature type="domain" description="Enoyl reductase (ER)" evidence="5">
    <location>
        <begin position="16"/>
        <end position="353"/>
    </location>
</feature>
<sequence>MNIPVKMKAMVLTNPGKWEITEADVPTPGPEEVLCRIDAVAICGSDPEIIHGGLAGIWPPSYPFIAGHEWAGTVVASGNKSGDFKIGDRVAGEAHKGCGYCSNCLKGSYNLCLNYGKNNTGHRHYGFTSQGAYAQYNVYHIKSLSKLPDSVSFEEAAMCDTAGVALHGLELAGVDPGSTVAIIGPGPIGIMAMKLSRAMGASRILVVGRMPRLEAAGNLGADELVDFSKCNPVDEVRRLTGGLGANLVLECSGAPGTITQSLGMCCKGGKVVMLGVAKDGVTEPIPLKYTTHNELTLYGSRANPNTGRKIVEMIAGGQLKVKDMVTHTFTLNEVNLAFETFEKRIGGAMKVIIYPNK</sequence>
<dbReference type="Pfam" id="PF08240">
    <property type="entry name" value="ADH_N"/>
    <property type="match status" value="1"/>
</dbReference>
<accession>A8RM32</accession>
<dbReference type="GO" id="GO:0016491">
    <property type="term" value="F:oxidoreductase activity"/>
    <property type="evidence" value="ECO:0007669"/>
    <property type="project" value="UniProtKB-KW"/>
</dbReference>
<reference evidence="6 7" key="1">
    <citation type="submission" date="2007-08" db="EMBL/GenBank/DDBJ databases">
        <authorList>
            <person name="Fulton L."/>
            <person name="Clifton S."/>
            <person name="Fulton B."/>
            <person name="Xu J."/>
            <person name="Minx P."/>
            <person name="Pepin K.H."/>
            <person name="Johnson M."/>
            <person name="Thiruvilangam P."/>
            <person name="Bhonagiri V."/>
            <person name="Nash W.E."/>
            <person name="Mardis E.R."/>
            <person name="Wilson R.K."/>
        </authorList>
    </citation>
    <scope>NUCLEOTIDE SEQUENCE [LARGE SCALE GENOMIC DNA]</scope>
    <source>
        <strain evidence="7">ATCC BAA-613 / DSM 15670 / CCUG 46953 / JCM 12243 / WAL 16351</strain>
    </source>
</reference>
<dbReference type="InterPro" id="IPR013154">
    <property type="entry name" value="ADH-like_N"/>
</dbReference>
<comment type="caution">
    <text evidence="6">The sequence shown here is derived from an EMBL/GenBank/DDBJ whole genome shotgun (WGS) entry which is preliminary data.</text>
</comment>
<evidence type="ECO:0000259" key="5">
    <source>
        <dbReference type="SMART" id="SM00829"/>
    </source>
</evidence>
<gene>
    <name evidence="6" type="ORF">CLOBOL_01808</name>
</gene>
<dbReference type="InterPro" id="IPR050129">
    <property type="entry name" value="Zn_alcohol_dh"/>
</dbReference>
<dbReference type="SUPFAM" id="SSF51735">
    <property type="entry name" value="NAD(P)-binding Rossmann-fold domains"/>
    <property type="match status" value="1"/>
</dbReference>
<evidence type="ECO:0000256" key="1">
    <source>
        <dbReference type="ARBA" id="ARBA00022723"/>
    </source>
</evidence>
<organism evidence="6 7">
    <name type="scientific">Enterocloster bolteae (strain ATCC BAA-613 / DSM 15670 / CCUG 46953 / JCM 12243 / WAL 16351)</name>
    <name type="common">Clostridium bolteae</name>
    <dbReference type="NCBI Taxonomy" id="411902"/>
    <lineage>
        <taxon>Bacteria</taxon>
        <taxon>Bacillati</taxon>
        <taxon>Bacillota</taxon>
        <taxon>Clostridia</taxon>
        <taxon>Lachnospirales</taxon>
        <taxon>Lachnospiraceae</taxon>
        <taxon>Enterocloster</taxon>
    </lineage>
</organism>
<keyword evidence="3" id="KW-0560">Oxidoreductase</keyword>
<dbReference type="RefSeq" id="WP_002565815.1">
    <property type="nucleotide sequence ID" value="NZ_DS480677.1"/>
</dbReference>
<dbReference type="InterPro" id="IPR036291">
    <property type="entry name" value="NAD(P)-bd_dom_sf"/>
</dbReference>